<dbReference type="GO" id="GO:0007165">
    <property type="term" value="P:signal transduction"/>
    <property type="evidence" value="ECO:0007669"/>
    <property type="project" value="UniProtKB-KW"/>
</dbReference>
<evidence type="ECO:0000256" key="3">
    <source>
        <dbReference type="ARBA" id="ARBA00022606"/>
    </source>
</evidence>
<keyword evidence="6 10" id="KW-1133">Transmembrane helix</keyword>
<evidence type="ECO:0000256" key="8">
    <source>
        <dbReference type="ARBA" id="ARBA00023170"/>
    </source>
</evidence>
<sequence>MTALERLEATKKRINLILKSVGFGVLTDDFKFNFITYFSIINCVTYMCINGYDIKFFKDDLIRVCFCLVTWSFGYECTIRIIVFLSRGREIRNLYDQIRIFVQKNQGKCENERIVNEFVRDIDIQTKFIAILYGFCAILTLIYPGLHYMLTKEKILAFGFVIPGISYTTQIGYTLNYIYHICLTYMTTAGLTATTLIVVMLYIGACLKIEVIIFNLKNLGKELLEGDDKHKTNREIDLSEFVKSHQDILEFVGALESLFSLTFMVDVVSISFQIVITLMVCLSNFWIPGFIIILCVTFKLFLDCAYGLYIEIKFDDLCTAVYDFPWHLISIKHQKSILFILAQTQNPPLLTFGGMAYINMSTFVQVYKSIYSYFTVLRSFDV</sequence>
<dbReference type="InterPro" id="IPR004117">
    <property type="entry name" value="7tm6_olfct_rcpt"/>
</dbReference>
<organism evidence="11">
    <name type="scientific">Culicoides sonorensis</name>
    <name type="common">Biting midge</name>
    <dbReference type="NCBI Taxonomy" id="179676"/>
    <lineage>
        <taxon>Eukaryota</taxon>
        <taxon>Metazoa</taxon>
        <taxon>Ecdysozoa</taxon>
        <taxon>Arthropoda</taxon>
        <taxon>Hexapoda</taxon>
        <taxon>Insecta</taxon>
        <taxon>Pterygota</taxon>
        <taxon>Neoptera</taxon>
        <taxon>Endopterygota</taxon>
        <taxon>Diptera</taxon>
        <taxon>Nematocera</taxon>
        <taxon>Chironomoidea</taxon>
        <taxon>Ceratopogonidae</taxon>
        <taxon>Ceratopogoninae</taxon>
        <taxon>Culicoides</taxon>
        <taxon>Monoculicoides</taxon>
    </lineage>
</organism>
<feature type="transmembrane region" description="Helical" evidence="10">
    <location>
        <begin position="61"/>
        <end position="85"/>
    </location>
</feature>
<dbReference type="VEuPathDB" id="VectorBase:CSON011865"/>
<keyword evidence="4 10" id="KW-0812">Transmembrane</keyword>
<feature type="transmembrane region" description="Helical" evidence="10">
    <location>
        <begin position="124"/>
        <end position="143"/>
    </location>
</feature>
<feature type="transmembrane region" description="Helical" evidence="10">
    <location>
        <begin position="285"/>
        <end position="302"/>
    </location>
</feature>
<evidence type="ECO:0000256" key="7">
    <source>
        <dbReference type="ARBA" id="ARBA00023136"/>
    </source>
</evidence>
<keyword evidence="5 10" id="KW-0552">Olfaction</keyword>
<keyword evidence="3 10" id="KW-0716">Sensory transduction</keyword>
<evidence type="ECO:0000256" key="2">
    <source>
        <dbReference type="ARBA" id="ARBA00022475"/>
    </source>
</evidence>
<evidence type="ECO:0000256" key="10">
    <source>
        <dbReference type="RuleBase" id="RU351113"/>
    </source>
</evidence>
<protein>
    <recommendedName>
        <fullName evidence="10">Odorant receptor</fullName>
    </recommendedName>
</protein>
<gene>
    <name evidence="11" type="primary">CSON011865</name>
</gene>
<dbReference type="EMBL" id="UFQT01000534">
    <property type="protein sequence ID" value="SSX25043.1"/>
    <property type="molecule type" value="Genomic_DNA"/>
</dbReference>
<keyword evidence="2" id="KW-1003">Cell membrane</keyword>
<dbReference type="GO" id="GO:0005549">
    <property type="term" value="F:odorant binding"/>
    <property type="evidence" value="ECO:0007669"/>
    <property type="project" value="InterPro"/>
</dbReference>
<evidence type="ECO:0000313" key="11">
    <source>
        <dbReference type="EMBL" id="SSX25043.1"/>
    </source>
</evidence>
<dbReference type="GO" id="GO:0004984">
    <property type="term" value="F:olfactory receptor activity"/>
    <property type="evidence" value="ECO:0007669"/>
    <property type="project" value="InterPro"/>
</dbReference>
<proteinExistence type="inferred from homology"/>
<evidence type="ECO:0000256" key="1">
    <source>
        <dbReference type="ARBA" id="ARBA00004651"/>
    </source>
</evidence>
<reference evidence="11" key="1">
    <citation type="submission" date="2018-07" db="EMBL/GenBank/DDBJ databases">
        <authorList>
            <person name="Quirk P.G."/>
            <person name="Krulwich T.A."/>
        </authorList>
    </citation>
    <scope>NUCLEOTIDE SEQUENCE</scope>
</reference>
<evidence type="ECO:0000256" key="9">
    <source>
        <dbReference type="ARBA" id="ARBA00023224"/>
    </source>
</evidence>
<keyword evidence="7 10" id="KW-0472">Membrane</keyword>
<evidence type="ECO:0000256" key="4">
    <source>
        <dbReference type="ARBA" id="ARBA00022692"/>
    </source>
</evidence>
<dbReference type="PANTHER" id="PTHR21137:SF35">
    <property type="entry name" value="ODORANT RECEPTOR 19A-RELATED"/>
    <property type="match status" value="1"/>
</dbReference>
<comment type="similarity">
    <text evidence="10">Belongs to the insect chemoreceptor superfamily. Heteromeric odorant receptor channel (TC 1.A.69) family.</text>
</comment>
<feature type="transmembrane region" description="Helical" evidence="10">
    <location>
        <begin position="155"/>
        <end position="179"/>
    </location>
</feature>
<evidence type="ECO:0000256" key="6">
    <source>
        <dbReference type="ARBA" id="ARBA00022989"/>
    </source>
</evidence>
<keyword evidence="9 10" id="KW-0807">Transducer</keyword>
<dbReference type="GO" id="GO:0005886">
    <property type="term" value="C:plasma membrane"/>
    <property type="evidence" value="ECO:0007669"/>
    <property type="project" value="UniProtKB-SubCell"/>
</dbReference>
<feature type="transmembrane region" description="Helical" evidence="10">
    <location>
        <begin position="30"/>
        <end position="49"/>
    </location>
</feature>
<feature type="transmembrane region" description="Helical" evidence="10">
    <location>
        <begin position="185"/>
        <end position="207"/>
    </location>
</feature>
<evidence type="ECO:0000256" key="5">
    <source>
        <dbReference type="ARBA" id="ARBA00022725"/>
    </source>
</evidence>
<feature type="transmembrane region" description="Helical" evidence="10">
    <location>
        <begin position="258"/>
        <end position="279"/>
    </location>
</feature>
<name>A0A336M865_CULSO</name>
<keyword evidence="8 10" id="KW-0675">Receptor</keyword>
<dbReference type="OMA" id="VINMNLF"/>
<accession>A0A336M865</accession>
<dbReference type="PANTHER" id="PTHR21137">
    <property type="entry name" value="ODORANT RECEPTOR"/>
    <property type="match status" value="1"/>
</dbReference>
<comment type="subcellular location">
    <subcellularLocation>
        <location evidence="1 10">Cell membrane</location>
        <topology evidence="1 10">Multi-pass membrane protein</topology>
    </subcellularLocation>
</comment>
<dbReference type="AlphaFoldDB" id="A0A336M865"/>
<dbReference type="Pfam" id="PF02949">
    <property type="entry name" value="7tm_6"/>
    <property type="match status" value="1"/>
</dbReference>